<organism evidence="3 4">
    <name type="scientific">Parthenolecanium corni</name>
    <dbReference type="NCBI Taxonomy" id="536013"/>
    <lineage>
        <taxon>Eukaryota</taxon>
        <taxon>Metazoa</taxon>
        <taxon>Ecdysozoa</taxon>
        <taxon>Arthropoda</taxon>
        <taxon>Hexapoda</taxon>
        <taxon>Insecta</taxon>
        <taxon>Pterygota</taxon>
        <taxon>Neoptera</taxon>
        <taxon>Paraneoptera</taxon>
        <taxon>Hemiptera</taxon>
        <taxon>Sternorrhyncha</taxon>
        <taxon>Coccoidea</taxon>
        <taxon>Coccidae</taxon>
        <taxon>Parthenolecanium</taxon>
    </lineage>
</organism>
<dbReference type="PANTHER" id="PTHR35385">
    <property type="entry name" value="PROTEIN B, PUTATIVE-RELATED-RELATED"/>
    <property type="match status" value="1"/>
</dbReference>
<keyword evidence="1" id="KW-0862">Zinc</keyword>
<keyword evidence="1" id="KW-0863">Zinc-finger</keyword>
<dbReference type="EMBL" id="JBBCAQ010000027">
    <property type="protein sequence ID" value="KAK7586259.1"/>
    <property type="molecule type" value="Genomic_DNA"/>
</dbReference>
<dbReference type="PROSITE" id="PS50966">
    <property type="entry name" value="ZF_SWIM"/>
    <property type="match status" value="1"/>
</dbReference>
<evidence type="ECO:0000259" key="2">
    <source>
        <dbReference type="PROSITE" id="PS50966"/>
    </source>
</evidence>
<keyword evidence="4" id="KW-1185">Reference proteome</keyword>
<comment type="caution">
    <text evidence="3">The sequence shown here is derived from an EMBL/GenBank/DDBJ whole genome shotgun (WGS) entry which is preliminary data.</text>
</comment>
<dbReference type="AlphaFoldDB" id="A0AAN9TSL5"/>
<evidence type="ECO:0000313" key="4">
    <source>
        <dbReference type="Proteomes" id="UP001367676"/>
    </source>
</evidence>
<feature type="domain" description="SWIM-type" evidence="2">
    <location>
        <begin position="487"/>
        <end position="518"/>
    </location>
</feature>
<sequence>MNLSQCVYTRTGSKKNRSRLTPHSEFYRCQHFHPQKTGKKRTKGTGCKSSIITSIKCDYSDDPYYAAVTINFFHNHSVYFGDTLKFRKPSIEVENAFRRMLLDGFSPAHALKNFMTHLELQPADHYISSISDRTKCPDYNWVHHFSGKLFKSIRPNVDSEQTLKNMKNCVQSLNEQFNCQICRIQELMNNDYVISILTPLMKRGLENPMSGETVFVDSVNYVDKFGVNILLLTCVFNPTTRIPLGIIITSQETESILEQGLRLYLLMTEEASFGGRGKDGPSVFVSDHSKIIVKVFKTIFPQASLLWSGFHFLKKAYNWMFSSKYHVSKDDLGHLYSAIRKMMYSPDENTLEYHHCETLSTYSCNPQVVSYLKTLYDKRQKWSFCFRSPALRHNSEFKKLLLHEFQILREEILDQVQKQSPDALLRYFVSDYDYYFMKKLIDNCVDFNQNYFKKFANDVDAKNYTFGPFQNSESLYYVYNKNKNSKYLVNADIGICTCYTGVSGNFCRHQRLLMDTINEESMLQYPMFVEPKVELYYIATGSNEISQTFFDSLHSFNYVKEDIQYAIEVVLKNDGSSESPSIDNIEENLDAHIVEEIVIEVNHDDVSDIEEKEEQCSQNNVTSLGSYHPSISKNKHAIDNLKESFESFVATIESDAEFYTQGLQQMLNQLKKLNHACAQDRLLALKSFNKC</sequence>
<gene>
    <name evidence="3" type="ORF">V9T40_004135</name>
</gene>
<reference evidence="3 4" key="1">
    <citation type="submission" date="2024-03" db="EMBL/GenBank/DDBJ databases">
        <title>Adaptation during the transition from Ophiocordyceps entomopathogen to insect associate is accompanied by gene loss and intensified selection.</title>
        <authorList>
            <person name="Ward C.M."/>
            <person name="Onetto C.A."/>
            <person name="Borneman A.R."/>
        </authorList>
    </citation>
    <scope>NUCLEOTIDE SEQUENCE [LARGE SCALE GENOMIC DNA]</scope>
    <source>
        <strain evidence="3">AWRI1</strain>
        <tissue evidence="3">Single Adult Female</tissue>
    </source>
</reference>
<accession>A0AAN9TSL5</accession>
<dbReference type="InterPro" id="IPR007527">
    <property type="entry name" value="Znf_SWIM"/>
</dbReference>
<dbReference type="Proteomes" id="UP001367676">
    <property type="component" value="Unassembled WGS sequence"/>
</dbReference>
<dbReference type="GO" id="GO:0008270">
    <property type="term" value="F:zinc ion binding"/>
    <property type="evidence" value="ECO:0007669"/>
    <property type="project" value="UniProtKB-KW"/>
</dbReference>
<evidence type="ECO:0000313" key="3">
    <source>
        <dbReference type="EMBL" id="KAK7586259.1"/>
    </source>
</evidence>
<proteinExistence type="predicted"/>
<dbReference type="PANTHER" id="PTHR35385:SF2">
    <property type="entry name" value="PROTEIN B, PUTATIVE-RELATED"/>
    <property type="match status" value="1"/>
</dbReference>
<evidence type="ECO:0000256" key="1">
    <source>
        <dbReference type="PROSITE-ProRule" id="PRU00325"/>
    </source>
</evidence>
<protein>
    <recommendedName>
        <fullName evidence="2">SWIM-type domain-containing protein</fullName>
    </recommendedName>
</protein>
<keyword evidence="1" id="KW-0479">Metal-binding</keyword>
<name>A0AAN9TSL5_9HEMI</name>